<dbReference type="EMBL" id="JAGTXO010000001">
    <property type="protein sequence ID" value="KAG8470110.1"/>
    <property type="molecule type" value="Genomic_DNA"/>
</dbReference>
<accession>A0A8J5Y2C1</accession>
<dbReference type="Proteomes" id="UP000751190">
    <property type="component" value="Unassembled WGS sequence"/>
</dbReference>
<evidence type="ECO:0000313" key="2">
    <source>
        <dbReference type="Proteomes" id="UP000751190"/>
    </source>
</evidence>
<reference evidence="1" key="1">
    <citation type="submission" date="2021-05" db="EMBL/GenBank/DDBJ databases">
        <title>The genome of the haptophyte Pavlova lutheri (Diacronema luteri, Pavlovales) - a model for lipid biosynthesis in eukaryotic algae.</title>
        <authorList>
            <person name="Hulatt C.J."/>
            <person name="Posewitz M.C."/>
        </authorList>
    </citation>
    <scope>NUCLEOTIDE SEQUENCE</scope>
    <source>
        <strain evidence="1">NIVA-4/92</strain>
    </source>
</reference>
<comment type="caution">
    <text evidence="1">The sequence shown here is derived from an EMBL/GenBank/DDBJ whole genome shotgun (WGS) entry which is preliminary data.</text>
</comment>
<sequence>MQTSKQMCVRGCAMAERELLASSRLAELPDEAMHAAVVETAKIAMLKASAVDALHRARDACAERCAAECERQGVPREAAHFQGYDQAKCHADCEGGCARYIEVLKDAF</sequence>
<dbReference type="AlphaFoldDB" id="A0A8J5Y2C1"/>
<name>A0A8J5Y2C1_DIALT</name>
<organism evidence="1 2">
    <name type="scientific">Diacronema lutheri</name>
    <name type="common">Unicellular marine alga</name>
    <name type="synonym">Monochrysis lutheri</name>
    <dbReference type="NCBI Taxonomy" id="2081491"/>
    <lineage>
        <taxon>Eukaryota</taxon>
        <taxon>Haptista</taxon>
        <taxon>Haptophyta</taxon>
        <taxon>Pavlovophyceae</taxon>
        <taxon>Pavlovales</taxon>
        <taxon>Pavlovaceae</taxon>
        <taxon>Diacronema</taxon>
    </lineage>
</organism>
<keyword evidence="2" id="KW-1185">Reference proteome</keyword>
<gene>
    <name evidence="1" type="ORF">KFE25_008531</name>
</gene>
<evidence type="ECO:0000313" key="1">
    <source>
        <dbReference type="EMBL" id="KAG8470110.1"/>
    </source>
</evidence>
<proteinExistence type="predicted"/>
<protein>
    <submittedName>
        <fullName evidence="1">Uncharacterized protein</fullName>
    </submittedName>
</protein>